<dbReference type="PANTHER" id="PTHR41307">
    <property type="entry name" value="MEMBRANE PROTEIN-RELATED"/>
    <property type="match status" value="1"/>
</dbReference>
<gene>
    <name evidence="4" type="ORF">C1O36_01095</name>
    <name evidence="5" type="ORF">NCTC12218_00134</name>
</gene>
<evidence type="ECO:0000256" key="1">
    <source>
        <dbReference type="SAM" id="Coils"/>
    </source>
</evidence>
<dbReference type="SUPFAM" id="SSF158560">
    <property type="entry name" value="BH3980-like"/>
    <property type="match status" value="1"/>
</dbReference>
<dbReference type="Proteomes" id="UP000264146">
    <property type="component" value="Chromosome"/>
</dbReference>
<keyword evidence="2" id="KW-0812">Transmembrane</keyword>
<dbReference type="EMBL" id="LR962863">
    <property type="protein sequence ID" value="CAD7358553.1"/>
    <property type="molecule type" value="Genomic_DNA"/>
</dbReference>
<feature type="transmembrane region" description="Helical" evidence="2">
    <location>
        <begin position="102"/>
        <end position="124"/>
    </location>
</feature>
<dbReference type="AlphaFoldDB" id="A0A7Z7QMW1"/>
<evidence type="ECO:0000313" key="4">
    <source>
        <dbReference type="EMBL" id="NHA33135.1"/>
    </source>
</evidence>
<reference evidence="3 6" key="3">
    <citation type="submission" date="2020-11" db="EMBL/GenBank/DDBJ databases">
        <authorList>
            <consortium name="Pathogen Informatics"/>
        </authorList>
    </citation>
    <scope>NUCLEOTIDE SEQUENCE [LARGE SCALE GENOMIC DNA]</scope>
    <source>
        <strain evidence="3 6">NCTC12218</strain>
    </source>
</reference>
<organism evidence="5">
    <name type="scientific">Staphylococcus schleiferi</name>
    <dbReference type="NCBI Taxonomy" id="1295"/>
    <lineage>
        <taxon>Bacteria</taxon>
        <taxon>Bacillati</taxon>
        <taxon>Bacillota</taxon>
        <taxon>Bacilli</taxon>
        <taxon>Bacillales</taxon>
        <taxon>Staphylococcaceae</taxon>
        <taxon>Staphylococcus</taxon>
    </lineage>
</organism>
<feature type="transmembrane region" description="Helical" evidence="2">
    <location>
        <begin position="199"/>
        <end position="217"/>
    </location>
</feature>
<keyword evidence="2" id="KW-1133">Transmembrane helix</keyword>
<feature type="transmembrane region" description="Helical" evidence="2">
    <location>
        <begin position="72"/>
        <end position="90"/>
    </location>
</feature>
<keyword evidence="1" id="KW-0175">Coiled coil</keyword>
<feature type="coiled-coil region" evidence="1">
    <location>
        <begin position="20"/>
        <end position="47"/>
    </location>
</feature>
<accession>A0A7Z7QMW1</accession>
<dbReference type="PANTHER" id="PTHR41307:SF1">
    <property type="entry name" value="MEMBRANE PROTEIN"/>
    <property type="match status" value="1"/>
</dbReference>
<dbReference type="EMBL" id="POVK01000002">
    <property type="protein sequence ID" value="NHA33135.1"/>
    <property type="molecule type" value="Genomic_DNA"/>
</dbReference>
<dbReference type="RefSeq" id="WP_126496389.1">
    <property type="nucleotide sequence ID" value="NZ_CALYEE010000001.1"/>
</dbReference>
<name>A0A7Z7QMW1_STASC</name>
<feature type="transmembrane region" description="Helical" evidence="2">
    <location>
        <begin position="223"/>
        <end position="244"/>
    </location>
</feature>
<proteinExistence type="predicted"/>
<dbReference type="GeneID" id="93788899"/>
<evidence type="ECO:0000313" key="6">
    <source>
        <dbReference type="Proteomes" id="UP000264146"/>
    </source>
</evidence>
<protein>
    <submittedName>
        <fullName evidence="5">Membrane protein</fullName>
    </submittedName>
</protein>
<reference evidence="4 7" key="1">
    <citation type="submission" date="2018-01" db="EMBL/GenBank/DDBJ databases">
        <title>Complete genome sequence of Staphylococcus Scheliferi isolated from human.</title>
        <authorList>
            <person name="Abouelkhair M.A."/>
            <person name="Bemis D.A."/>
            <person name="Kania S.A."/>
        </authorList>
    </citation>
    <scope>NUCLEOTIDE SEQUENCE [LARGE SCALE GENOMIC DNA]</scope>
    <source>
        <strain evidence="4 7">ATCC 43808</strain>
    </source>
</reference>
<dbReference type="Proteomes" id="UP000572988">
    <property type="component" value="Unassembled WGS sequence"/>
</dbReference>
<dbReference type="EMBL" id="UHEF01000001">
    <property type="protein sequence ID" value="SUM86041.1"/>
    <property type="molecule type" value="Genomic_DNA"/>
</dbReference>
<evidence type="ECO:0000313" key="7">
    <source>
        <dbReference type="Proteomes" id="UP000572988"/>
    </source>
</evidence>
<feature type="transmembrane region" description="Helical" evidence="2">
    <location>
        <begin position="176"/>
        <end position="192"/>
    </location>
</feature>
<evidence type="ECO:0000313" key="5">
    <source>
        <dbReference type="EMBL" id="SUM86041.1"/>
    </source>
</evidence>
<sequence>MLSKQSEDFLVKLRVELLFRGKKEEDIEEIEAELRDHLETAEKQGEDVHAIIDTPIKAYADQFSKHLPFINLLTKYVTFYVLFLFALFTVPDLFAQSYTLTVSTILNAIFTFLITVILGLYMIRKLILTFGDSKKTYIFGAMGGILIFGLIVLSTFLAHHFPLYEIVTLNQQESNIVGIILLILVTIICFILKQKIYAFILLLVCLPNMIALVTTQNGSQIEYLIISFSLIIALNFAFIVYTFYQFRKDSKNKN</sequence>
<evidence type="ECO:0000313" key="3">
    <source>
        <dbReference type="EMBL" id="CAD7358553.1"/>
    </source>
</evidence>
<keyword evidence="7" id="KW-1185">Reference proteome</keyword>
<feature type="transmembrane region" description="Helical" evidence="2">
    <location>
        <begin position="136"/>
        <end position="156"/>
    </location>
</feature>
<keyword evidence="2" id="KW-0472">Membrane</keyword>
<reference evidence="5" key="2">
    <citation type="submission" date="2018-06" db="EMBL/GenBank/DDBJ databases">
        <authorList>
            <consortium name="Pathogen Informatics"/>
            <person name="Doyle S."/>
        </authorList>
    </citation>
    <scope>NUCLEOTIDE SEQUENCE [LARGE SCALE GENOMIC DNA]</scope>
    <source>
        <strain evidence="5">NCTC12218</strain>
    </source>
</reference>
<evidence type="ECO:0000256" key="2">
    <source>
        <dbReference type="SAM" id="Phobius"/>
    </source>
</evidence>